<evidence type="ECO:0000313" key="6">
    <source>
        <dbReference type="EMBL" id="MCD2423241.1"/>
    </source>
</evidence>
<dbReference type="InterPro" id="IPR011110">
    <property type="entry name" value="Reg_prop"/>
</dbReference>
<dbReference type="Pfam" id="PF07495">
    <property type="entry name" value="Y_Y_Y"/>
    <property type="match status" value="1"/>
</dbReference>
<dbReference type="Gene3D" id="1.10.287.130">
    <property type="match status" value="1"/>
</dbReference>
<keyword evidence="3" id="KW-0597">Phosphoprotein</keyword>
<dbReference type="SUPFAM" id="SSF47384">
    <property type="entry name" value="Homodimeric domain of signal transducing histidine kinase"/>
    <property type="match status" value="1"/>
</dbReference>
<organism evidence="6 7">
    <name type="scientific">Niabella pedocola</name>
    <dbReference type="NCBI Taxonomy" id="1752077"/>
    <lineage>
        <taxon>Bacteria</taxon>
        <taxon>Pseudomonadati</taxon>
        <taxon>Bacteroidota</taxon>
        <taxon>Chitinophagia</taxon>
        <taxon>Chitinophagales</taxon>
        <taxon>Chitinophagaceae</taxon>
        <taxon>Niabella</taxon>
    </lineage>
</organism>
<dbReference type="PANTHER" id="PTHR43547">
    <property type="entry name" value="TWO-COMPONENT HISTIDINE KINASE"/>
    <property type="match status" value="1"/>
</dbReference>
<dbReference type="GO" id="GO:0005524">
    <property type="term" value="F:ATP binding"/>
    <property type="evidence" value="ECO:0007669"/>
    <property type="project" value="UniProtKB-KW"/>
</dbReference>
<dbReference type="SMART" id="SM00388">
    <property type="entry name" value="HisKA"/>
    <property type="match status" value="1"/>
</dbReference>
<evidence type="ECO:0000256" key="2">
    <source>
        <dbReference type="ARBA" id="ARBA00012438"/>
    </source>
</evidence>
<feature type="domain" description="Histidine kinase" evidence="5">
    <location>
        <begin position="838"/>
        <end position="1053"/>
    </location>
</feature>
<accession>A0ABS8PQA8</accession>
<dbReference type="InterPro" id="IPR036097">
    <property type="entry name" value="HisK_dim/P_sf"/>
</dbReference>
<keyword evidence="4" id="KW-0472">Membrane</keyword>
<dbReference type="EMBL" id="JAJNEC010000005">
    <property type="protein sequence ID" value="MCD2423241.1"/>
    <property type="molecule type" value="Genomic_DNA"/>
</dbReference>
<dbReference type="InterPro" id="IPR004358">
    <property type="entry name" value="Sig_transdc_His_kin-like_C"/>
</dbReference>
<keyword evidence="6" id="KW-0067">ATP-binding</keyword>
<feature type="transmembrane region" description="Helical" evidence="4">
    <location>
        <begin position="787"/>
        <end position="806"/>
    </location>
</feature>
<keyword evidence="4" id="KW-1133">Transmembrane helix</keyword>
<dbReference type="PROSITE" id="PS50109">
    <property type="entry name" value="HIS_KIN"/>
    <property type="match status" value="1"/>
</dbReference>
<dbReference type="Gene3D" id="3.30.565.10">
    <property type="entry name" value="Histidine kinase-like ATPase, C-terminal domain"/>
    <property type="match status" value="1"/>
</dbReference>
<dbReference type="InterPro" id="IPR036890">
    <property type="entry name" value="HATPase_C_sf"/>
</dbReference>
<dbReference type="Proteomes" id="UP001199816">
    <property type="component" value="Unassembled WGS sequence"/>
</dbReference>
<dbReference type="Pfam" id="PF00512">
    <property type="entry name" value="HisKA"/>
    <property type="match status" value="1"/>
</dbReference>
<dbReference type="PRINTS" id="PR00344">
    <property type="entry name" value="BCTRLSENSOR"/>
</dbReference>
<evidence type="ECO:0000259" key="5">
    <source>
        <dbReference type="PROSITE" id="PS50109"/>
    </source>
</evidence>
<proteinExistence type="predicted"/>
<dbReference type="SUPFAM" id="SSF63829">
    <property type="entry name" value="Calcium-dependent phosphotriesterase"/>
    <property type="match status" value="2"/>
</dbReference>
<dbReference type="SMART" id="SM00387">
    <property type="entry name" value="HATPase_c"/>
    <property type="match status" value="1"/>
</dbReference>
<dbReference type="SUPFAM" id="SSF55874">
    <property type="entry name" value="ATPase domain of HSP90 chaperone/DNA topoisomerase II/histidine kinase"/>
    <property type="match status" value="1"/>
</dbReference>
<comment type="caution">
    <text evidence="6">The sequence shown here is derived from an EMBL/GenBank/DDBJ whole genome shotgun (WGS) entry which is preliminary data.</text>
</comment>
<gene>
    <name evidence="6" type="ORF">LQ567_10760</name>
</gene>
<dbReference type="InterPro" id="IPR003594">
    <property type="entry name" value="HATPase_dom"/>
</dbReference>
<evidence type="ECO:0000256" key="3">
    <source>
        <dbReference type="ARBA" id="ARBA00022553"/>
    </source>
</evidence>
<reference evidence="6 7" key="1">
    <citation type="submission" date="2021-11" db="EMBL/GenBank/DDBJ databases">
        <title>Genomic of Niabella pedocola.</title>
        <authorList>
            <person name="Wu T."/>
        </authorList>
    </citation>
    <scope>NUCLEOTIDE SEQUENCE [LARGE SCALE GENOMIC DNA]</scope>
    <source>
        <strain evidence="6 7">JCM 31011</strain>
    </source>
</reference>
<dbReference type="InterPro" id="IPR013783">
    <property type="entry name" value="Ig-like_fold"/>
</dbReference>
<dbReference type="Gene3D" id="2.130.10.10">
    <property type="entry name" value="YVTN repeat-like/Quinoprotein amine dehydrogenase"/>
    <property type="match status" value="2"/>
</dbReference>
<name>A0ABS8PQA8_9BACT</name>
<dbReference type="InterPro" id="IPR003661">
    <property type="entry name" value="HisK_dim/P_dom"/>
</dbReference>
<keyword evidence="4" id="KW-0812">Transmembrane</keyword>
<dbReference type="EC" id="2.7.13.3" evidence="2"/>
<protein>
    <recommendedName>
        <fullName evidence="2">histidine kinase</fullName>
        <ecNumber evidence="2">2.7.13.3</ecNumber>
    </recommendedName>
</protein>
<dbReference type="PANTHER" id="PTHR43547:SF2">
    <property type="entry name" value="HYBRID SIGNAL TRANSDUCTION HISTIDINE KINASE C"/>
    <property type="match status" value="1"/>
</dbReference>
<evidence type="ECO:0000256" key="4">
    <source>
        <dbReference type="SAM" id="Phobius"/>
    </source>
</evidence>
<dbReference type="InterPro" id="IPR015943">
    <property type="entry name" value="WD40/YVTN_repeat-like_dom_sf"/>
</dbReference>
<dbReference type="Pfam" id="PF02518">
    <property type="entry name" value="HATPase_c"/>
    <property type="match status" value="1"/>
</dbReference>
<dbReference type="Gene3D" id="2.60.40.10">
    <property type="entry name" value="Immunoglobulins"/>
    <property type="match status" value="1"/>
</dbReference>
<dbReference type="RefSeq" id="WP_231004505.1">
    <property type="nucleotide sequence ID" value="NZ_JAJNEC010000005.1"/>
</dbReference>
<sequence>MNERMMSFYYRWFLSLALLLATSLCSGQYYFKHYQVDDGLVHNAVTAVIQDSKGLLWIGTRGGLNRFDGYSFKTYRNTKDKFGSLGNDVINSIAEDKNRMIWIGTGKGLFKYDPYKEVLTELEAVPKEYTNNLVVDNDNNLWFLSQFSLYKYTQSANRLEHLKTPASCIALDADMNLWMGDDDGNIHIYGGQQKSGATVRIVDRSLPANARSISKIYPIGHGRLLIGCFKQGLKSYDVQTGTVRSLSLGAQENNDIFVRDIATDNNGQYWIATESGIYIYDLAGNKAVNLKKRAGNPYALADNAVYAICRDNQGGMWAGTFFGGLNYYSKDNARFEKYYPLPDVNSIAGNAVREICADQQGHLWIGTEDAGISKLNLETGIFTNYTATGQKGSISYPNVHGLLAWGNTLFVGPFLQGMEIMDMRTGLITDRFKLIGDKGGGPVSDFIISIYRTKDNRLLVGSAYRNAGLFEYNPQQKTFKRIPQIPFNTYVYDIFEDAAGNIWTGSVKEGAFWYNPKTGRHGNLQFGDTTRGHTINEFPVYHIFEDSDHALWFATTGCGLIKLSPDRKTMKRYTTANGLPSNVIYSILEDNAKNLWISSLKGLICLNITTEKVKVYTRANGLITDQFNYNSAYKHTDGKMYFGSVKGMIAFNPALFDQREPSPPTYITGFQINNKEVTPNAMHSPLARSILYTDTLLLKYDQNNFSIEFAALNFSSPEATRYKYQMKGIDQSWTYLNTNRNAYFTDLAPGKYEFIVQAESNTGSWTGKERRLYIRILPPFWKSNTAYLIYVLLIATAVFMAIRLYHRYLERKNLRKLQLFEHEKEKEIYQAKIEFFTNITHEIQTPLTLIAGPIEWLSKKFDTDPGIRKSLAIAEKNTQRLVALTSQLLDFRKTEADQFSLNFVKTDIAALIADLVAGFKEQAAGNHIQLDMVLPENPIMAFVDREAFIKICTNLISNAVKYAATRASVHVGNVSDTDTCFTVYFNNDGKGIPEEFRQQVFEPFFRVRANNKPGTGIGLSLAKSLTELHNGSLQLSSGEQDLIIFELRLPIHQKIEFQLSSWKKIT</sequence>
<dbReference type="Pfam" id="PF07494">
    <property type="entry name" value="Reg_prop"/>
    <property type="match status" value="5"/>
</dbReference>
<keyword evidence="6" id="KW-0547">Nucleotide-binding</keyword>
<keyword evidence="7" id="KW-1185">Reference proteome</keyword>
<comment type="catalytic activity">
    <reaction evidence="1">
        <text>ATP + protein L-histidine = ADP + protein N-phospho-L-histidine.</text>
        <dbReference type="EC" id="2.7.13.3"/>
    </reaction>
</comment>
<dbReference type="InterPro" id="IPR011123">
    <property type="entry name" value="Y_Y_Y"/>
</dbReference>
<dbReference type="CDD" id="cd00082">
    <property type="entry name" value="HisKA"/>
    <property type="match status" value="1"/>
</dbReference>
<dbReference type="InterPro" id="IPR005467">
    <property type="entry name" value="His_kinase_dom"/>
</dbReference>
<evidence type="ECO:0000256" key="1">
    <source>
        <dbReference type="ARBA" id="ARBA00000085"/>
    </source>
</evidence>
<dbReference type="SUPFAM" id="SSF101898">
    <property type="entry name" value="NHL repeat"/>
    <property type="match status" value="1"/>
</dbReference>
<evidence type="ECO:0000313" key="7">
    <source>
        <dbReference type="Proteomes" id="UP001199816"/>
    </source>
</evidence>